<dbReference type="SMART" id="SM00368">
    <property type="entry name" value="LRR_RI"/>
    <property type="match status" value="7"/>
</dbReference>
<reference evidence="7 8" key="1">
    <citation type="journal article" date="2015" name="Genome Biol. Evol.">
        <title>Comparative Genomics of a Bacterivorous Green Alga Reveals Evolutionary Causalities and Consequences of Phago-Mixotrophic Mode of Nutrition.</title>
        <authorList>
            <person name="Burns J.A."/>
            <person name="Paasch A."/>
            <person name="Narechania A."/>
            <person name="Kim E."/>
        </authorList>
    </citation>
    <scope>NUCLEOTIDE SEQUENCE [LARGE SCALE GENOMIC DNA]</scope>
    <source>
        <strain evidence="7 8">PLY_AMNH</strain>
    </source>
</reference>
<dbReference type="InterPro" id="IPR001611">
    <property type="entry name" value="Leu-rich_rpt"/>
</dbReference>
<feature type="compositionally biased region" description="Low complexity" evidence="5">
    <location>
        <begin position="922"/>
        <end position="934"/>
    </location>
</feature>
<evidence type="ECO:0000259" key="6">
    <source>
        <dbReference type="Pfam" id="PF14771"/>
    </source>
</evidence>
<feature type="compositionally biased region" description="Basic and acidic residues" evidence="5">
    <location>
        <begin position="20"/>
        <end position="29"/>
    </location>
</feature>
<feature type="region of interest" description="Disordered" evidence="5">
    <location>
        <begin position="20"/>
        <end position="56"/>
    </location>
</feature>
<evidence type="ECO:0000256" key="2">
    <source>
        <dbReference type="ARBA" id="ARBA00022468"/>
    </source>
</evidence>
<dbReference type="Proteomes" id="UP001190700">
    <property type="component" value="Unassembled WGS sequence"/>
</dbReference>
<dbReference type="GO" id="GO:0005634">
    <property type="term" value="C:nucleus"/>
    <property type="evidence" value="ECO:0007669"/>
    <property type="project" value="TreeGrafter"/>
</dbReference>
<evidence type="ECO:0000256" key="4">
    <source>
        <dbReference type="ARBA" id="ARBA00022737"/>
    </source>
</evidence>
<gene>
    <name evidence="7" type="ORF">CYMTET_3730</name>
</gene>
<protein>
    <recommendedName>
        <fullName evidence="6">DUF4476 domain-containing protein</fullName>
    </recommendedName>
</protein>
<dbReference type="GO" id="GO:0005096">
    <property type="term" value="F:GTPase activator activity"/>
    <property type="evidence" value="ECO:0007669"/>
    <property type="project" value="UniProtKB-KW"/>
</dbReference>
<organism evidence="7 8">
    <name type="scientific">Cymbomonas tetramitiformis</name>
    <dbReference type="NCBI Taxonomy" id="36881"/>
    <lineage>
        <taxon>Eukaryota</taxon>
        <taxon>Viridiplantae</taxon>
        <taxon>Chlorophyta</taxon>
        <taxon>Pyramimonadophyceae</taxon>
        <taxon>Pyramimonadales</taxon>
        <taxon>Pyramimonadaceae</taxon>
        <taxon>Cymbomonas</taxon>
    </lineage>
</organism>
<dbReference type="SUPFAM" id="SSF52047">
    <property type="entry name" value="RNI-like"/>
    <property type="match status" value="1"/>
</dbReference>
<dbReference type="InterPro" id="IPR027038">
    <property type="entry name" value="RanGap"/>
</dbReference>
<keyword evidence="3" id="KW-0433">Leucine-rich repeat</keyword>
<dbReference type="PANTHER" id="PTHR24113:SF12">
    <property type="entry name" value="RAN GTPASE-ACTIVATING PROTEIN 1"/>
    <property type="match status" value="1"/>
</dbReference>
<dbReference type="Gene3D" id="3.80.10.10">
    <property type="entry name" value="Ribonuclease Inhibitor"/>
    <property type="match status" value="2"/>
</dbReference>
<dbReference type="InterPro" id="IPR028011">
    <property type="entry name" value="DUF4476"/>
</dbReference>
<feature type="region of interest" description="Disordered" evidence="5">
    <location>
        <begin position="993"/>
        <end position="1025"/>
    </location>
</feature>
<comment type="subcellular location">
    <subcellularLocation>
        <location evidence="1">Cytoplasm</location>
        <location evidence="1">Cytoskeleton</location>
        <location evidence="1">Cilium axoneme</location>
    </subcellularLocation>
</comment>
<dbReference type="Pfam" id="PF14771">
    <property type="entry name" value="DUF4476"/>
    <property type="match status" value="1"/>
</dbReference>
<feature type="region of interest" description="Disordered" evidence="5">
    <location>
        <begin position="863"/>
        <end position="962"/>
    </location>
</feature>
<evidence type="ECO:0000313" key="7">
    <source>
        <dbReference type="EMBL" id="KAK3288810.1"/>
    </source>
</evidence>
<accession>A0AAE0H321</accession>
<feature type="compositionally biased region" description="Polar residues" evidence="5">
    <location>
        <begin position="996"/>
        <end position="1005"/>
    </location>
</feature>
<dbReference type="InterPro" id="IPR032675">
    <property type="entry name" value="LRR_dom_sf"/>
</dbReference>
<sequence>MSTPVGFGSALYADVQERYAAEDETTSSHHREHVRVKPAGSLSSFRSMPLSRSMGDLSPLETKAVFAEREEGSSDEEDAIPRGLHRQATPPTGLGNDASAEGHLVQGIPARVALQKFKNLSLKGWLLGETPVDWQSPAQEVAVPKSDEQAANAGALECPSALGLRLTKRLTYDKQKAQRPPTAKRHLPGVPRLSTAVGSGESVLNLSDSKLGPRELFALAFTLPTHNSISTLLLSKNTIDDGCCELLVASLKFKPVITELDLSHNRIRSNGAAMLAGLFQIGGKENPNHFSPNMSHLSLRGNDIGNAGAISLVNEFFKRSCPLKNLDLASCGISDKGIQRIGMMLQSNRSLTALSLAWNTMGLRGAQSISEGLGCHPHLYSCNFSHLGMGEAGAAFIAAALAKNYSIHHMDMSNNNIRGGACAVFASSLETRGHMEFLDLSNNPLGQAGLHGASKPPRLVCAPPRLSNHPLPGWSWEVCCVRAPQVVLAGCNFNDLSSDAVNVVNECNPDGHYRLDLSNPVHFQQAADLAKLREVHGPSSWQNVTFNGKPFKLAPGVWDVPCDGELGLQFQSVGYREMSVKSLTDEEFDRMWSCTGASNASDEWKGSFSALLGNTVYLTAEQTAKVLRSFLWPGERLEAAMTLYGRITDPHNIHRVEACLTANTREKFAEALGHLRAFHPSNPTGQYSLNLSRKVDYCIAAQLLSYYAQEESQGLCKKEHLQKSWRNVMLNGKAIHQLDPHRWQLPKEGTLRLDYVSYDLPDSSTGAKYNVISDLRLLSLVSVLCEARGPPDPCTIVEYTKKYLHNHFMELWNVNFNRNKNAAERKLALKEARALMRSVQPPGRFKRSATLVKNLLGVSATTRRTALSQSSSLKEQHSSPRARRMSMPSMPSPEPPAAVEHVPSKPPRREEQTFTRRVHRLSVPSMSTSPTSPLTPRPDRSVSPAPSPLRKHRRSMPSLSSRAQEEIFEIAALASPATPRENLSPRAESLALKSVKASSGTSWQARGSPLKQGEEDEEEEEDHEKALKIRDRKGALRALRVYSVNQYITTKHLCQLLEKFEGSDEDMTEVVVIFYQRVLDRARFPDVIKKLSKKAQGTIGQRLGPLNIFNSDLPDIHWLLRLSHPDELEACKRLLRIAVKDTGVDSVTNLYVNGSKMPRITEDESLYTVLSGHVKDGMIPTNVLEFDFEVSKFAVHCKAAKLIQQRFKMMKRNRLRKECKKAECKKAEWETPILK</sequence>
<dbReference type="Pfam" id="PF13516">
    <property type="entry name" value="LRR_6"/>
    <property type="match status" value="4"/>
</dbReference>
<dbReference type="EMBL" id="LGRX02000351">
    <property type="protein sequence ID" value="KAK3288810.1"/>
    <property type="molecule type" value="Genomic_DNA"/>
</dbReference>
<dbReference type="GO" id="GO:0005930">
    <property type="term" value="C:axoneme"/>
    <property type="evidence" value="ECO:0007669"/>
    <property type="project" value="UniProtKB-SubCell"/>
</dbReference>
<feature type="domain" description="DUF4476" evidence="6">
    <location>
        <begin position="611"/>
        <end position="669"/>
    </location>
</feature>
<dbReference type="PANTHER" id="PTHR24113">
    <property type="entry name" value="RAN GTPASE-ACTIVATING PROTEIN 1"/>
    <property type="match status" value="1"/>
</dbReference>
<dbReference type="GO" id="GO:0006913">
    <property type="term" value="P:nucleocytoplasmic transport"/>
    <property type="evidence" value="ECO:0007669"/>
    <property type="project" value="TreeGrafter"/>
</dbReference>
<evidence type="ECO:0000256" key="1">
    <source>
        <dbReference type="ARBA" id="ARBA00004430"/>
    </source>
</evidence>
<keyword evidence="4" id="KW-0677">Repeat</keyword>
<dbReference type="GO" id="GO:0031267">
    <property type="term" value="F:small GTPase binding"/>
    <property type="evidence" value="ECO:0007669"/>
    <property type="project" value="TreeGrafter"/>
</dbReference>
<evidence type="ECO:0000313" key="8">
    <source>
        <dbReference type="Proteomes" id="UP001190700"/>
    </source>
</evidence>
<dbReference type="AlphaFoldDB" id="A0AAE0H321"/>
<evidence type="ECO:0000256" key="3">
    <source>
        <dbReference type="ARBA" id="ARBA00022614"/>
    </source>
</evidence>
<keyword evidence="8" id="KW-1185">Reference proteome</keyword>
<keyword evidence="2" id="KW-0343">GTPase activation</keyword>
<name>A0AAE0H321_9CHLO</name>
<proteinExistence type="predicted"/>
<comment type="caution">
    <text evidence="7">The sequence shown here is derived from an EMBL/GenBank/DDBJ whole genome shotgun (WGS) entry which is preliminary data.</text>
</comment>
<dbReference type="GO" id="GO:0048471">
    <property type="term" value="C:perinuclear region of cytoplasm"/>
    <property type="evidence" value="ECO:0007669"/>
    <property type="project" value="TreeGrafter"/>
</dbReference>
<evidence type="ECO:0000256" key="5">
    <source>
        <dbReference type="SAM" id="MobiDB-lite"/>
    </source>
</evidence>
<dbReference type="GO" id="GO:0005829">
    <property type="term" value="C:cytosol"/>
    <property type="evidence" value="ECO:0007669"/>
    <property type="project" value="TreeGrafter"/>
</dbReference>